<dbReference type="KEGG" id="fjo:Fjoh_1192"/>
<sequence>MSGEEKYNFKIQHKINYELFDKKHEAAAAYEIEIKKFENYNFRLELNRHNFKINDHNPEAKFEKIAHAYNDALFPVLFEVRNGKFLLANFDGISERIAQKDQELRYKHQGPGLEYIRNNFFEKTGKDGYAMAEYIYSFELIRILLFCVEKPENDNNYHFNWKIPLLDNDVFWEGQKSFDPQTIP</sequence>
<proteinExistence type="predicted"/>
<dbReference type="STRING" id="376686.Fjoh_1192"/>
<accession>A5FKP9</accession>
<evidence type="ECO:0000313" key="1">
    <source>
        <dbReference type="EMBL" id="ABQ04224.1"/>
    </source>
</evidence>
<dbReference type="eggNOG" id="ENOG502ZMEH">
    <property type="taxonomic scope" value="Bacteria"/>
</dbReference>
<dbReference type="HOGENOM" id="CLU_1466157_0_0_10"/>
<evidence type="ECO:0000313" key="2">
    <source>
        <dbReference type="Proteomes" id="UP000006694"/>
    </source>
</evidence>
<dbReference type="AlphaFoldDB" id="A5FKP9"/>
<gene>
    <name evidence="1" type="ordered locus">Fjoh_1192</name>
</gene>
<name>A5FKP9_FLAJ1</name>
<dbReference type="Proteomes" id="UP000006694">
    <property type="component" value="Chromosome"/>
</dbReference>
<dbReference type="RefSeq" id="WP_012023274.1">
    <property type="nucleotide sequence ID" value="NC_009441.1"/>
</dbReference>
<dbReference type="GeneID" id="31764068"/>
<organism evidence="1 2">
    <name type="scientific">Flavobacterium johnsoniae (strain ATCC 17061 / DSM 2064 / JCM 8514 / BCRC 14874 / CCUG 350202 / NBRC 14942 / NCIMB 11054 / UW101)</name>
    <name type="common">Cytophaga johnsonae</name>
    <dbReference type="NCBI Taxonomy" id="376686"/>
    <lineage>
        <taxon>Bacteria</taxon>
        <taxon>Pseudomonadati</taxon>
        <taxon>Bacteroidota</taxon>
        <taxon>Flavobacteriia</taxon>
        <taxon>Flavobacteriales</taxon>
        <taxon>Flavobacteriaceae</taxon>
        <taxon>Flavobacterium</taxon>
    </lineage>
</organism>
<reference evidence="1 2" key="1">
    <citation type="journal article" date="2009" name="Appl. Environ. Microbiol.">
        <title>Novel features of the polysaccharide-digesting gliding bacterium Flavobacterium johnsoniae as revealed by genome sequence analysis.</title>
        <authorList>
            <person name="McBride M.J."/>
            <person name="Xie G."/>
            <person name="Martens E.C."/>
            <person name="Lapidus A."/>
            <person name="Henrissat B."/>
            <person name="Rhodes R.G."/>
            <person name="Goltsman E."/>
            <person name="Wang W."/>
            <person name="Xu J."/>
            <person name="Hunnicutt D.W."/>
            <person name="Staroscik A.M."/>
            <person name="Hoover T.R."/>
            <person name="Cheng Y.Q."/>
            <person name="Stein J.L."/>
        </authorList>
    </citation>
    <scope>NUCLEOTIDE SEQUENCE [LARGE SCALE GENOMIC DNA]</scope>
    <source>
        <strain evidence="2">ATCC 17061 / DSM 2064 / JCM 8514 / BCRC 14874 / CCUG 350202 / NBRC 14942 / NCIMB 11054 / UW101</strain>
    </source>
</reference>
<protein>
    <submittedName>
        <fullName evidence="1">Uncharacterized protein</fullName>
    </submittedName>
</protein>
<keyword evidence="2" id="KW-1185">Reference proteome</keyword>
<dbReference type="OrthoDB" id="1322147at2"/>
<dbReference type="EMBL" id="CP000685">
    <property type="protein sequence ID" value="ABQ04224.1"/>
    <property type="molecule type" value="Genomic_DNA"/>
</dbReference>